<gene>
    <name evidence="1" type="ORF">DCBHLPFO_00658</name>
</gene>
<sequence length="110" mass="11822">MYLFTTKIIATPTTIDKPVINAVVATDINLIIDSTVLSLSARSGLIGSISVLKNTLCNLFESLIDSSTISVSFSFNSLLLSLVEFLTKSASLTTFPAYANLILSKPELFT</sequence>
<evidence type="ECO:0000313" key="1">
    <source>
        <dbReference type="EMBL" id="MDI3349871.1"/>
    </source>
</evidence>
<name>A0AA43QZ40_MYCAR</name>
<protein>
    <submittedName>
        <fullName evidence="1">Uncharacterized protein</fullName>
    </submittedName>
</protein>
<reference evidence="1" key="1">
    <citation type="submission" date="2022-11" db="EMBL/GenBank/DDBJ databases">
        <title>Draft genome of Mycoplasma arginini isolated from fly.</title>
        <authorList>
            <person name="Severgnini M."/>
            <person name="Gioia G."/>
            <person name="Cremonesi P."/>
            <person name="Moroni P."/>
            <person name="Addis M.F."/>
            <person name="Castiglioni B."/>
        </authorList>
    </citation>
    <scope>NUCLEOTIDE SEQUENCE</scope>
    <source>
        <strain evidence="1">QMP CG1-1632</strain>
    </source>
</reference>
<dbReference type="Proteomes" id="UP001162175">
    <property type="component" value="Unassembled WGS sequence"/>
</dbReference>
<proteinExistence type="predicted"/>
<evidence type="ECO:0000313" key="2">
    <source>
        <dbReference type="Proteomes" id="UP001162175"/>
    </source>
</evidence>
<organism evidence="1 2">
    <name type="scientific">Mycoplasmopsis arginini</name>
    <name type="common">Mycoplasma arginini</name>
    <dbReference type="NCBI Taxonomy" id="2094"/>
    <lineage>
        <taxon>Bacteria</taxon>
        <taxon>Bacillati</taxon>
        <taxon>Mycoplasmatota</taxon>
        <taxon>Mycoplasmoidales</taxon>
        <taxon>Metamycoplasmataceae</taxon>
        <taxon>Mycoplasmopsis</taxon>
    </lineage>
</organism>
<accession>A0AA43QZ40</accession>
<dbReference type="EMBL" id="JAPFAR010000151">
    <property type="protein sequence ID" value="MDI3349871.1"/>
    <property type="molecule type" value="Genomic_DNA"/>
</dbReference>
<comment type="caution">
    <text evidence="1">The sequence shown here is derived from an EMBL/GenBank/DDBJ whole genome shotgun (WGS) entry which is preliminary data.</text>
</comment>
<dbReference type="AlphaFoldDB" id="A0AA43QZ40"/>